<keyword evidence="3" id="KW-1185">Reference proteome</keyword>
<dbReference type="AlphaFoldDB" id="A0A812NXM0"/>
<evidence type="ECO:0000313" key="2">
    <source>
        <dbReference type="EMBL" id="CAE7311933.1"/>
    </source>
</evidence>
<dbReference type="PANTHER" id="PTHR11006">
    <property type="entry name" value="PROTEIN ARGININE N-METHYLTRANSFERASE"/>
    <property type="match status" value="1"/>
</dbReference>
<name>A0A812NXM0_9DINO</name>
<organism evidence="2 3">
    <name type="scientific">Symbiodinium natans</name>
    <dbReference type="NCBI Taxonomy" id="878477"/>
    <lineage>
        <taxon>Eukaryota</taxon>
        <taxon>Sar</taxon>
        <taxon>Alveolata</taxon>
        <taxon>Dinophyceae</taxon>
        <taxon>Suessiales</taxon>
        <taxon>Symbiodiniaceae</taxon>
        <taxon>Symbiodinium</taxon>
    </lineage>
</organism>
<keyword evidence="1" id="KW-0949">S-adenosyl-L-methionine</keyword>
<reference evidence="2" key="1">
    <citation type="submission" date="2021-02" db="EMBL/GenBank/DDBJ databases">
        <authorList>
            <person name="Dougan E. K."/>
            <person name="Rhodes N."/>
            <person name="Thang M."/>
            <person name="Chan C."/>
        </authorList>
    </citation>
    <scope>NUCLEOTIDE SEQUENCE</scope>
</reference>
<comment type="caution">
    <text evidence="2">The sequence shown here is derived from an EMBL/GenBank/DDBJ whole genome shotgun (WGS) entry which is preliminary data.</text>
</comment>
<dbReference type="InterPro" id="IPR029063">
    <property type="entry name" value="SAM-dependent_MTases_sf"/>
</dbReference>
<gene>
    <name evidence="2" type="primary">PRMT7</name>
    <name evidence="2" type="ORF">SNAT2548_LOCUS16378</name>
</gene>
<dbReference type="EMBL" id="CAJNDS010002080">
    <property type="protein sequence ID" value="CAE7311933.1"/>
    <property type="molecule type" value="Genomic_DNA"/>
</dbReference>
<accession>A0A812NXM0</accession>
<proteinExistence type="predicted"/>
<dbReference type="PANTHER" id="PTHR11006:SF4">
    <property type="entry name" value="PROTEIN ARGININE N-METHYLTRANSFERASE 7"/>
    <property type="match status" value="1"/>
</dbReference>
<evidence type="ECO:0000313" key="3">
    <source>
        <dbReference type="Proteomes" id="UP000604046"/>
    </source>
</evidence>
<dbReference type="GO" id="GO:0016274">
    <property type="term" value="F:protein-arginine N-methyltransferase activity"/>
    <property type="evidence" value="ECO:0007669"/>
    <property type="project" value="InterPro"/>
</dbReference>
<dbReference type="Gene3D" id="3.40.50.150">
    <property type="entry name" value="Vaccinia Virus protein VP39"/>
    <property type="match status" value="1"/>
</dbReference>
<protein>
    <submittedName>
        <fullName evidence="2">PRMT7 protein</fullName>
    </submittedName>
</protein>
<evidence type="ECO:0000256" key="1">
    <source>
        <dbReference type="ARBA" id="ARBA00022691"/>
    </source>
</evidence>
<sequence>MLNDFGRNSFYQEALQAALARILAIEANPGFKTRLACASRVGAGNLHLAELAAKTIEGNRMLYPNTNISLIAQLSTQVDLGTLGGKADILVTETFGTMLLGEGALTFLSDAREKRDSKGDRLLKEGGQIIPAGGCQYVTLVQMSEAVWSPPPWRGFNLSQLEDLQDTVYWKADSDDSTRGKVVDSF</sequence>
<dbReference type="OrthoDB" id="416242at2759"/>
<dbReference type="GO" id="GO:0042054">
    <property type="term" value="F:histone methyltransferase activity"/>
    <property type="evidence" value="ECO:0007669"/>
    <property type="project" value="TreeGrafter"/>
</dbReference>
<dbReference type="InterPro" id="IPR025799">
    <property type="entry name" value="Arg_MeTrfase"/>
</dbReference>
<dbReference type="Proteomes" id="UP000604046">
    <property type="component" value="Unassembled WGS sequence"/>
</dbReference>